<comment type="caution">
    <text evidence="1">The sequence shown here is derived from an EMBL/GenBank/DDBJ whole genome shotgun (WGS) entry which is preliminary data.</text>
</comment>
<dbReference type="EMBL" id="BLXT01003625">
    <property type="protein sequence ID" value="GFO02730.1"/>
    <property type="molecule type" value="Genomic_DNA"/>
</dbReference>
<protein>
    <submittedName>
        <fullName evidence="1">Uncharacterized protein</fullName>
    </submittedName>
</protein>
<name>A0AAV4A7C4_9GAST</name>
<accession>A0AAV4A7C4</accession>
<gene>
    <name evidence="1" type="ORF">PoB_002923500</name>
</gene>
<evidence type="ECO:0000313" key="1">
    <source>
        <dbReference type="EMBL" id="GFO02730.1"/>
    </source>
</evidence>
<dbReference type="Proteomes" id="UP000735302">
    <property type="component" value="Unassembled WGS sequence"/>
</dbReference>
<sequence>MGGPMNAPGNLVYTEELILVSGKPSPCSPSSFTRLRSPKPVAESHPCIVLVVSIGASRDKNCPRLFASQSDGPLRTISVEYPHRISRRASGIDWRAQRKHCERGDHLLLVAVQPGLGPDEADWPSEIIEVMGQSSQK</sequence>
<organism evidence="1 2">
    <name type="scientific">Plakobranchus ocellatus</name>
    <dbReference type="NCBI Taxonomy" id="259542"/>
    <lineage>
        <taxon>Eukaryota</taxon>
        <taxon>Metazoa</taxon>
        <taxon>Spiralia</taxon>
        <taxon>Lophotrochozoa</taxon>
        <taxon>Mollusca</taxon>
        <taxon>Gastropoda</taxon>
        <taxon>Heterobranchia</taxon>
        <taxon>Euthyneura</taxon>
        <taxon>Panpulmonata</taxon>
        <taxon>Sacoglossa</taxon>
        <taxon>Placobranchoidea</taxon>
        <taxon>Plakobranchidae</taxon>
        <taxon>Plakobranchus</taxon>
    </lineage>
</organism>
<reference evidence="1 2" key="1">
    <citation type="journal article" date="2021" name="Elife">
        <title>Chloroplast acquisition without the gene transfer in kleptoplastic sea slugs, Plakobranchus ocellatus.</title>
        <authorList>
            <person name="Maeda T."/>
            <person name="Takahashi S."/>
            <person name="Yoshida T."/>
            <person name="Shimamura S."/>
            <person name="Takaki Y."/>
            <person name="Nagai Y."/>
            <person name="Toyoda A."/>
            <person name="Suzuki Y."/>
            <person name="Arimoto A."/>
            <person name="Ishii H."/>
            <person name="Satoh N."/>
            <person name="Nishiyama T."/>
            <person name="Hasebe M."/>
            <person name="Maruyama T."/>
            <person name="Minagawa J."/>
            <person name="Obokata J."/>
            <person name="Shigenobu S."/>
        </authorList>
    </citation>
    <scope>NUCLEOTIDE SEQUENCE [LARGE SCALE GENOMIC DNA]</scope>
</reference>
<dbReference type="AlphaFoldDB" id="A0AAV4A7C4"/>
<proteinExistence type="predicted"/>
<keyword evidence="2" id="KW-1185">Reference proteome</keyword>
<evidence type="ECO:0000313" key="2">
    <source>
        <dbReference type="Proteomes" id="UP000735302"/>
    </source>
</evidence>